<proteinExistence type="predicted"/>
<name>A0A427XR15_9TREE</name>
<comment type="caution">
    <text evidence="2">The sequence shown here is derived from an EMBL/GenBank/DDBJ whole genome shotgun (WGS) entry which is preliminary data.</text>
</comment>
<dbReference type="AlphaFoldDB" id="A0A427XR15"/>
<feature type="compositionally biased region" description="Polar residues" evidence="1">
    <location>
        <begin position="270"/>
        <end position="281"/>
    </location>
</feature>
<feature type="region of interest" description="Disordered" evidence="1">
    <location>
        <begin position="1"/>
        <end position="39"/>
    </location>
</feature>
<evidence type="ECO:0000313" key="2">
    <source>
        <dbReference type="EMBL" id="RSH81270.1"/>
    </source>
</evidence>
<organism evidence="2 3">
    <name type="scientific">Apiotrichum porosum</name>
    <dbReference type="NCBI Taxonomy" id="105984"/>
    <lineage>
        <taxon>Eukaryota</taxon>
        <taxon>Fungi</taxon>
        <taxon>Dikarya</taxon>
        <taxon>Basidiomycota</taxon>
        <taxon>Agaricomycotina</taxon>
        <taxon>Tremellomycetes</taxon>
        <taxon>Trichosporonales</taxon>
        <taxon>Trichosporonaceae</taxon>
        <taxon>Apiotrichum</taxon>
    </lineage>
</organism>
<evidence type="ECO:0000256" key="1">
    <source>
        <dbReference type="SAM" id="MobiDB-lite"/>
    </source>
</evidence>
<gene>
    <name evidence="2" type="ORF">EHS24_008710</name>
</gene>
<dbReference type="RefSeq" id="XP_028475989.1">
    <property type="nucleotide sequence ID" value="XM_028624015.1"/>
</dbReference>
<evidence type="ECO:0000313" key="3">
    <source>
        <dbReference type="Proteomes" id="UP000279236"/>
    </source>
</evidence>
<dbReference type="EMBL" id="RSCE01000007">
    <property type="protein sequence ID" value="RSH81270.1"/>
    <property type="molecule type" value="Genomic_DNA"/>
</dbReference>
<keyword evidence="3" id="KW-1185">Reference proteome</keyword>
<dbReference type="GeneID" id="39593253"/>
<dbReference type="Proteomes" id="UP000279236">
    <property type="component" value="Unassembled WGS sequence"/>
</dbReference>
<feature type="region of interest" description="Disordered" evidence="1">
    <location>
        <begin position="270"/>
        <end position="306"/>
    </location>
</feature>
<sequence>MDSVRTSPNAPLAAKAEDGDNRPSAFPRSSWQGTSFGFPPFAKDRDNEQQIHWACRKASKLWAHIASSAPQTDWAQLGNPGFKLAIVDRLRCIPNTVSEWVTITNGYVEEVYDEAVLAFEQALSGEESPLQMPSRLEVLNFARILINHTFRRTVDSRQYFTFSERGFFDPLSLGDFAQKEGEVKVVTRTVQFCSPREARAIINTMAGRHNTATYEQRADRARKVWAERFKEDNHATQPVATTTGPKLEPTAVLPSAAVLLPVVTGHSSQQTSAQGAITTSIPEPRAHTVPSSPLGTPLAPQPRHTTSMNSLRTHALGQESYFQGPISHAYEGVVRNGAVSAPIV</sequence>
<protein>
    <submittedName>
        <fullName evidence="2">Uncharacterized protein</fullName>
    </submittedName>
</protein>
<reference evidence="2 3" key="1">
    <citation type="submission" date="2018-11" db="EMBL/GenBank/DDBJ databases">
        <title>Genome sequence of Apiotrichum porosum DSM 27194.</title>
        <authorList>
            <person name="Aliyu H."/>
            <person name="Gorte O."/>
            <person name="Ochsenreither K."/>
        </authorList>
    </citation>
    <scope>NUCLEOTIDE SEQUENCE [LARGE SCALE GENOMIC DNA]</scope>
    <source>
        <strain evidence="2 3">DSM 27194</strain>
    </source>
</reference>
<accession>A0A427XR15</accession>